<dbReference type="Proteomes" id="UP000004690">
    <property type="component" value="Unassembled WGS sequence"/>
</dbReference>
<sequence length="648" mass="76965">MLEEKDDNLQPEADGSEKNSETPQIDNQESVTTEETVSEGEVTADAEGENNDDPQNEIDESNAEDAEDEGHKERHEIPMLDYHAMNMDTLVEELNILITKEKIQAIKSHVDQIKSEFDLKFQELLEQKKEDFIQEGGNEIDFNYSSPVKKRFNELYNEYRDKRNQYYKNLEHRLDLNLKNRLDIIEELKGLINVEENINDTYKHFKELQERWRNAGPIPRVNYNDVWRTYHHHVEIFYDFLDLNRDLRDLDFKHNLEEKEKIIAQAESLAEMGDVNKAFRELQLLHKIWKEDLGPVDREHRDAIWDRFSAATKAIHQKRQEYFKNQDVIHEANLLVKQDIIKKIEAITQQKVNNHSSWQKLIKEVEALREEFFNAGRVPYKVNEQTWAAFKEAVRKFNRNKNSFYKGLKKDQQDNLDKKMELVKLAESLKDSDEWEKTTPIMKKIQSDWKNIGHVPRKYSDKIWNEFKSACNHYFDRLHAKKNEHFKDEMEAFEQKKAYLDNLKEFQLSGDKEKDLEQVKAIIADWKAIGRIPHSKKSIEGKFNKILDALFKKLDLDKQKAELIKYGNKLDQLANADNDTLINNERVFIRRKIDEVKSEIRQLENNLQFFNADESNPIVKEVMNNIDKHHEDLNLWKAKLKKLKNINQ</sequence>
<name>I3C6H1_9FLAO</name>
<evidence type="ECO:0000256" key="1">
    <source>
        <dbReference type="SAM" id="Coils"/>
    </source>
</evidence>
<gene>
    <name evidence="3" type="ORF">JoomaDRAFT_2226</name>
</gene>
<protein>
    <recommendedName>
        <fullName evidence="5">DUF349 domain-containing protein</fullName>
    </recommendedName>
</protein>
<dbReference type="Pfam" id="PF03993">
    <property type="entry name" value="DUF349"/>
    <property type="match status" value="5"/>
</dbReference>
<dbReference type="eggNOG" id="COG1256">
    <property type="taxonomic scope" value="Bacteria"/>
</dbReference>
<evidence type="ECO:0000256" key="2">
    <source>
        <dbReference type="SAM" id="MobiDB-lite"/>
    </source>
</evidence>
<keyword evidence="1" id="KW-0175">Coiled coil</keyword>
<keyword evidence="4" id="KW-1185">Reference proteome</keyword>
<evidence type="ECO:0008006" key="5">
    <source>
        <dbReference type="Google" id="ProtNLM"/>
    </source>
</evidence>
<organism evidence="3 4">
    <name type="scientific">Galbibacter orientalis DSM 19592</name>
    <dbReference type="NCBI Taxonomy" id="926559"/>
    <lineage>
        <taxon>Bacteria</taxon>
        <taxon>Pseudomonadati</taxon>
        <taxon>Bacteroidota</taxon>
        <taxon>Flavobacteriia</taxon>
        <taxon>Flavobacteriales</taxon>
        <taxon>Flavobacteriaceae</taxon>
        <taxon>Galbibacter</taxon>
    </lineage>
</organism>
<reference evidence="3 4" key="1">
    <citation type="submission" date="2012-02" db="EMBL/GenBank/DDBJ databases">
        <title>Improved High-Quality Draft genome of Joostella marina DSM 19592.</title>
        <authorList>
            <consortium name="US DOE Joint Genome Institute (JGI-PGF)"/>
            <person name="Lucas S."/>
            <person name="Copeland A."/>
            <person name="Lapidus A."/>
            <person name="Bruce D."/>
            <person name="Goodwin L."/>
            <person name="Pitluck S."/>
            <person name="Peters L."/>
            <person name="Chertkov O."/>
            <person name="Ovchinnikova G."/>
            <person name="Kyrpides N."/>
            <person name="Mavromatis K."/>
            <person name="Detter J.C."/>
            <person name="Han C."/>
            <person name="Land M."/>
            <person name="Hauser L."/>
            <person name="Markowitz V."/>
            <person name="Cheng J.-F."/>
            <person name="Hugenholtz P."/>
            <person name="Woyke T."/>
            <person name="Wu D."/>
            <person name="Tindall B."/>
            <person name="Brambilla E."/>
            <person name="Klenk H.-P."/>
            <person name="Eisen J.A."/>
        </authorList>
    </citation>
    <scope>NUCLEOTIDE SEQUENCE [LARGE SCALE GENOMIC DNA]</scope>
    <source>
        <strain evidence="3 4">DSM 19592</strain>
    </source>
</reference>
<evidence type="ECO:0000313" key="4">
    <source>
        <dbReference type="Proteomes" id="UP000004690"/>
    </source>
</evidence>
<evidence type="ECO:0000313" key="3">
    <source>
        <dbReference type="EMBL" id="EIJ39214.1"/>
    </source>
</evidence>
<dbReference type="InterPro" id="IPR007139">
    <property type="entry name" value="DUF349"/>
</dbReference>
<dbReference type="OrthoDB" id="5422202at2"/>
<dbReference type="AlphaFoldDB" id="I3C6H1"/>
<dbReference type="RefSeq" id="WP_008612594.1">
    <property type="nucleotide sequence ID" value="NZ_JH651379.1"/>
</dbReference>
<dbReference type="HOGENOM" id="CLU_019817_0_0_10"/>
<dbReference type="STRING" id="926559.JoomaDRAFT_2226"/>
<proteinExistence type="predicted"/>
<dbReference type="EMBL" id="JH651379">
    <property type="protein sequence ID" value="EIJ39214.1"/>
    <property type="molecule type" value="Genomic_DNA"/>
</dbReference>
<feature type="coiled-coil region" evidence="1">
    <location>
        <begin position="556"/>
        <end position="646"/>
    </location>
</feature>
<feature type="region of interest" description="Disordered" evidence="2">
    <location>
        <begin position="1"/>
        <end position="72"/>
    </location>
</feature>
<accession>I3C6H1</accession>
<feature type="compositionally biased region" description="Acidic residues" evidence="2">
    <location>
        <begin position="36"/>
        <end position="68"/>
    </location>
</feature>